<dbReference type="EMBL" id="JAHYIQ010000009">
    <property type="protein sequence ID" value="KAK1128756.1"/>
    <property type="molecule type" value="Genomic_DNA"/>
</dbReference>
<evidence type="ECO:0000313" key="2">
    <source>
        <dbReference type="EMBL" id="KAK1128756.1"/>
    </source>
</evidence>
<comment type="caution">
    <text evidence="2">The sequence shown here is derived from an EMBL/GenBank/DDBJ whole genome shotgun (WGS) entry which is preliminary data.</text>
</comment>
<proteinExistence type="predicted"/>
<protein>
    <submittedName>
        <fullName evidence="2">Uncharacterized protein</fullName>
    </submittedName>
</protein>
<reference evidence="2" key="1">
    <citation type="submission" date="2021-10" db="EMBL/GenBank/DDBJ databases">
        <title>Melipona bicolor Genome sequencing and assembly.</title>
        <authorList>
            <person name="Araujo N.S."/>
            <person name="Arias M.C."/>
        </authorList>
    </citation>
    <scope>NUCLEOTIDE SEQUENCE</scope>
    <source>
        <strain evidence="2">USP_2M_L1-L4_2017</strain>
        <tissue evidence="2">Whole body</tissue>
    </source>
</reference>
<sequence length="60" mass="7236">MNPQRVYVRFSLDRRRKKEQKKESKREKKRLKNDGRLLGDLKARWLDPTRNPEGSTLPTN</sequence>
<evidence type="ECO:0000256" key="1">
    <source>
        <dbReference type="SAM" id="MobiDB-lite"/>
    </source>
</evidence>
<organism evidence="2 3">
    <name type="scientific">Melipona bicolor</name>
    <dbReference type="NCBI Taxonomy" id="60889"/>
    <lineage>
        <taxon>Eukaryota</taxon>
        <taxon>Metazoa</taxon>
        <taxon>Ecdysozoa</taxon>
        <taxon>Arthropoda</taxon>
        <taxon>Hexapoda</taxon>
        <taxon>Insecta</taxon>
        <taxon>Pterygota</taxon>
        <taxon>Neoptera</taxon>
        <taxon>Endopterygota</taxon>
        <taxon>Hymenoptera</taxon>
        <taxon>Apocrita</taxon>
        <taxon>Aculeata</taxon>
        <taxon>Apoidea</taxon>
        <taxon>Anthophila</taxon>
        <taxon>Apidae</taxon>
        <taxon>Melipona</taxon>
    </lineage>
</organism>
<gene>
    <name evidence="2" type="ORF">K0M31_019908</name>
</gene>
<name>A0AA40KQ73_9HYME</name>
<feature type="region of interest" description="Disordered" evidence="1">
    <location>
        <begin position="1"/>
        <end position="60"/>
    </location>
</feature>
<accession>A0AA40KQ73</accession>
<keyword evidence="3" id="KW-1185">Reference proteome</keyword>
<feature type="compositionally biased region" description="Basic and acidic residues" evidence="1">
    <location>
        <begin position="20"/>
        <end position="47"/>
    </location>
</feature>
<evidence type="ECO:0000313" key="3">
    <source>
        <dbReference type="Proteomes" id="UP001177670"/>
    </source>
</evidence>
<dbReference type="Proteomes" id="UP001177670">
    <property type="component" value="Unassembled WGS sequence"/>
</dbReference>
<dbReference type="AlphaFoldDB" id="A0AA40KQ73"/>